<dbReference type="Proteomes" id="UP000185003">
    <property type="component" value="Unassembled WGS sequence"/>
</dbReference>
<evidence type="ECO:0000313" key="3">
    <source>
        <dbReference type="EMBL" id="SIO05571.1"/>
    </source>
</evidence>
<dbReference type="OrthoDB" id="9764953at2"/>
<dbReference type="EMBL" id="FSRA01000001">
    <property type="protein sequence ID" value="SIO05571.1"/>
    <property type="molecule type" value="Genomic_DNA"/>
</dbReference>
<protein>
    <submittedName>
        <fullName evidence="3">Phospholipase/Carboxylesterase</fullName>
    </submittedName>
</protein>
<dbReference type="PANTHER" id="PTHR43037:SF1">
    <property type="entry name" value="BLL1128 PROTEIN"/>
    <property type="match status" value="1"/>
</dbReference>
<evidence type="ECO:0000256" key="1">
    <source>
        <dbReference type="ARBA" id="ARBA00022729"/>
    </source>
</evidence>
<keyword evidence="1" id="KW-0732">Signal</keyword>
<dbReference type="AlphaFoldDB" id="A0A1N6GDJ5"/>
<dbReference type="Pfam" id="PF02230">
    <property type="entry name" value="Abhydrolase_2"/>
    <property type="match status" value="1"/>
</dbReference>
<evidence type="ECO:0000313" key="4">
    <source>
        <dbReference type="Proteomes" id="UP000185003"/>
    </source>
</evidence>
<reference evidence="4" key="1">
    <citation type="submission" date="2016-11" db="EMBL/GenBank/DDBJ databases">
        <authorList>
            <person name="Varghese N."/>
            <person name="Submissions S."/>
        </authorList>
    </citation>
    <scope>NUCLEOTIDE SEQUENCE [LARGE SCALE GENOMIC DNA]</scope>
    <source>
        <strain evidence="4">DSM 24787</strain>
    </source>
</reference>
<proteinExistence type="predicted"/>
<gene>
    <name evidence="3" type="ORF">SAMN04488055_2714</name>
</gene>
<sequence>MKYALFFLLYTLSIAGYGQDFKAHTFIRGNDTLPYRLLLPKDYKPGTEYPLIVVMHGAGERGNDNISQLKHGSKLFLNDSLRKAYPAIVIFPQCAKNTSWAVMEFNKDSVGWAGVKFNADIKPTIPSGLLHQLLDSLLASGSVDYRRLYVGGLSMGGMGTFDILARYPTRFAAAFPICGAGNESYAPRFAHSTALWIFHGADDNVVPVKFSRSYHDSLRVAGASVKYTEYPGIGHNSWDNAFAEPDLLAWLFSNKRK</sequence>
<accession>A0A1N6GDJ5</accession>
<dbReference type="Gene3D" id="3.40.50.1820">
    <property type="entry name" value="alpha/beta hydrolase"/>
    <property type="match status" value="1"/>
</dbReference>
<dbReference type="RefSeq" id="WP_074239746.1">
    <property type="nucleotide sequence ID" value="NZ_FSRA01000001.1"/>
</dbReference>
<dbReference type="PANTHER" id="PTHR43037">
    <property type="entry name" value="UNNAMED PRODUCT-RELATED"/>
    <property type="match status" value="1"/>
</dbReference>
<feature type="domain" description="Phospholipase/carboxylesterase/thioesterase" evidence="2">
    <location>
        <begin position="50"/>
        <end position="242"/>
    </location>
</feature>
<dbReference type="InterPro" id="IPR003140">
    <property type="entry name" value="PLipase/COase/thioEstase"/>
</dbReference>
<name>A0A1N6GDJ5_9BACT</name>
<dbReference type="SUPFAM" id="SSF53474">
    <property type="entry name" value="alpha/beta-Hydrolases"/>
    <property type="match status" value="1"/>
</dbReference>
<evidence type="ECO:0000259" key="2">
    <source>
        <dbReference type="Pfam" id="PF02230"/>
    </source>
</evidence>
<organism evidence="3 4">
    <name type="scientific">Chitinophaga niabensis</name>
    <dbReference type="NCBI Taxonomy" id="536979"/>
    <lineage>
        <taxon>Bacteria</taxon>
        <taxon>Pseudomonadati</taxon>
        <taxon>Bacteroidota</taxon>
        <taxon>Chitinophagia</taxon>
        <taxon>Chitinophagales</taxon>
        <taxon>Chitinophagaceae</taxon>
        <taxon>Chitinophaga</taxon>
    </lineage>
</organism>
<dbReference type="STRING" id="536979.SAMN04488055_2714"/>
<dbReference type="GO" id="GO:0016787">
    <property type="term" value="F:hydrolase activity"/>
    <property type="evidence" value="ECO:0007669"/>
    <property type="project" value="InterPro"/>
</dbReference>
<keyword evidence="4" id="KW-1185">Reference proteome</keyword>
<dbReference type="InterPro" id="IPR029058">
    <property type="entry name" value="AB_hydrolase_fold"/>
</dbReference>
<dbReference type="InterPro" id="IPR050955">
    <property type="entry name" value="Plant_Biomass_Hydrol_Est"/>
</dbReference>